<sequence length="60" mass="6670">IEAPPVNAAVEIIKEEDEPEEQDSPKAFEASGYADESYDDSAHDSSIGYLEYKEDECMPD</sequence>
<name>A0AA38C6K0_TAXCH</name>
<gene>
    <name evidence="2" type="ORF">KI387_038565</name>
</gene>
<evidence type="ECO:0000313" key="3">
    <source>
        <dbReference type="Proteomes" id="UP000824469"/>
    </source>
</evidence>
<comment type="caution">
    <text evidence="2">The sequence shown here is derived from an EMBL/GenBank/DDBJ whole genome shotgun (WGS) entry which is preliminary data.</text>
</comment>
<feature type="non-terminal residue" evidence="2">
    <location>
        <position position="1"/>
    </location>
</feature>
<feature type="region of interest" description="Disordered" evidence="1">
    <location>
        <begin position="1"/>
        <end position="60"/>
    </location>
</feature>
<dbReference type="AlphaFoldDB" id="A0AA38C6K0"/>
<protein>
    <submittedName>
        <fullName evidence="2">Uncharacterized protein</fullName>
    </submittedName>
</protein>
<accession>A0AA38C6K0</accession>
<evidence type="ECO:0000313" key="2">
    <source>
        <dbReference type="EMBL" id="KAH9294977.1"/>
    </source>
</evidence>
<proteinExistence type="predicted"/>
<evidence type="ECO:0000256" key="1">
    <source>
        <dbReference type="SAM" id="MobiDB-lite"/>
    </source>
</evidence>
<feature type="compositionally biased region" description="Basic and acidic residues" evidence="1">
    <location>
        <begin position="51"/>
        <end position="60"/>
    </location>
</feature>
<feature type="non-terminal residue" evidence="2">
    <location>
        <position position="60"/>
    </location>
</feature>
<dbReference type="Proteomes" id="UP000824469">
    <property type="component" value="Unassembled WGS sequence"/>
</dbReference>
<organism evidence="2 3">
    <name type="scientific">Taxus chinensis</name>
    <name type="common">Chinese yew</name>
    <name type="synonym">Taxus wallichiana var. chinensis</name>
    <dbReference type="NCBI Taxonomy" id="29808"/>
    <lineage>
        <taxon>Eukaryota</taxon>
        <taxon>Viridiplantae</taxon>
        <taxon>Streptophyta</taxon>
        <taxon>Embryophyta</taxon>
        <taxon>Tracheophyta</taxon>
        <taxon>Spermatophyta</taxon>
        <taxon>Pinopsida</taxon>
        <taxon>Pinidae</taxon>
        <taxon>Conifers II</taxon>
        <taxon>Cupressales</taxon>
        <taxon>Taxaceae</taxon>
        <taxon>Taxus</taxon>
    </lineage>
</organism>
<dbReference type="EMBL" id="JAHRHJ020000011">
    <property type="protein sequence ID" value="KAH9294977.1"/>
    <property type="molecule type" value="Genomic_DNA"/>
</dbReference>
<keyword evidence="3" id="KW-1185">Reference proteome</keyword>
<reference evidence="2 3" key="1">
    <citation type="journal article" date="2021" name="Nat. Plants">
        <title>The Taxus genome provides insights into paclitaxel biosynthesis.</title>
        <authorList>
            <person name="Xiong X."/>
            <person name="Gou J."/>
            <person name="Liao Q."/>
            <person name="Li Y."/>
            <person name="Zhou Q."/>
            <person name="Bi G."/>
            <person name="Li C."/>
            <person name="Du R."/>
            <person name="Wang X."/>
            <person name="Sun T."/>
            <person name="Guo L."/>
            <person name="Liang H."/>
            <person name="Lu P."/>
            <person name="Wu Y."/>
            <person name="Zhang Z."/>
            <person name="Ro D.K."/>
            <person name="Shang Y."/>
            <person name="Huang S."/>
            <person name="Yan J."/>
        </authorList>
    </citation>
    <scope>NUCLEOTIDE SEQUENCE [LARGE SCALE GENOMIC DNA]</scope>
    <source>
        <strain evidence="2">Ta-2019</strain>
    </source>
</reference>